<feature type="region of interest" description="Disordered" evidence="1">
    <location>
        <begin position="531"/>
        <end position="554"/>
    </location>
</feature>
<feature type="region of interest" description="Disordered" evidence="1">
    <location>
        <begin position="261"/>
        <end position="372"/>
    </location>
</feature>
<feature type="compositionally biased region" description="Polar residues" evidence="1">
    <location>
        <begin position="127"/>
        <end position="136"/>
    </location>
</feature>
<dbReference type="PANTHER" id="PTHR45691">
    <property type="entry name" value="PROTEIN DIAPHANOUS"/>
    <property type="match status" value="1"/>
</dbReference>
<dbReference type="PANTHER" id="PTHR45691:SF6">
    <property type="entry name" value="PROTEIN DIAPHANOUS"/>
    <property type="match status" value="1"/>
</dbReference>
<dbReference type="GO" id="GO:0030041">
    <property type="term" value="P:actin filament polymerization"/>
    <property type="evidence" value="ECO:0007669"/>
    <property type="project" value="TreeGrafter"/>
</dbReference>
<dbReference type="Proteomes" id="UP000008068">
    <property type="component" value="Unassembled WGS sequence"/>
</dbReference>
<keyword evidence="3" id="KW-1185">Reference proteome</keyword>
<feature type="compositionally biased region" description="Pro residues" evidence="1">
    <location>
        <begin position="859"/>
        <end position="871"/>
    </location>
</feature>
<dbReference type="HOGENOM" id="CLU_319160_0_0_1"/>
<feature type="compositionally biased region" description="Low complexity" evidence="1">
    <location>
        <begin position="97"/>
        <end position="112"/>
    </location>
</feature>
<dbReference type="AlphaFoldDB" id="G0NRG6"/>
<feature type="region of interest" description="Disordered" evidence="1">
    <location>
        <begin position="751"/>
        <end position="770"/>
    </location>
</feature>
<dbReference type="FunCoup" id="G0NRG6">
    <property type="interactions" value="857"/>
</dbReference>
<dbReference type="OrthoDB" id="5857858at2759"/>
<accession>G0NRG6</accession>
<dbReference type="EMBL" id="GL379932">
    <property type="protein sequence ID" value="EGT36221.1"/>
    <property type="molecule type" value="Genomic_DNA"/>
</dbReference>
<feature type="compositionally biased region" description="Polar residues" evidence="1">
    <location>
        <begin position="699"/>
        <end position="730"/>
    </location>
</feature>
<feature type="compositionally biased region" description="Polar residues" evidence="1">
    <location>
        <begin position="180"/>
        <end position="197"/>
    </location>
</feature>
<dbReference type="eggNOG" id="ENOG502TGFD">
    <property type="taxonomic scope" value="Eukaryota"/>
</dbReference>
<feature type="region of interest" description="Disordered" evidence="1">
    <location>
        <begin position="802"/>
        <end position="878"/>
    </location>
</feature>
<feature type="compositionally biased region" description="Low complexity" evidence="1">
    <location>
        <begin position="273"/>
        <end position="292"/>
    </location>
</feature>
<reference evidence="3" key="1">
    <citation type="submission" date="2011-07" db="EMBL/GenBank/DDBJ databases">
        <authorList>
            <consortium name="Caenorhabditis brenneri Sequencing and Analysis Consortium"/>
            <person name="Wilson R.K."/>
        </authorList>
    </citation>
    <scope>NUCLEOTIDE SEQUENCE [LARGE SCALE GENOMIC DNA]</scope>
    <source>
        <strain evidence="3">PB2801</strain>
    </source>
</reference>
<evidence type="ECO:0000313" key="2">
    <source>
        <dbReference type="EMBL" id="EGT36221.1"/>
    </source>
</evidence>
<gene>
    <name evidence="2" type="ORF">CAEBREN_08327</name>
</gene>
<protein>
    <recommendedName>
        <fullName evidence="4">WH2 domain-containing protein</fullName>
    </recommendedName>
</protein>
<feature type="region of interest" description="Disordered" evidence="1">
    <location>
        <begin position="592"/>
        <end position="674"/>
    </location>
</feature>
<feature type="region of interest" description="Disordered" evidence="1">
    <location>
        <begin position="85"/>
        <end position="213"/>
    </location>
</feature>
<feature type="compositionally biased region" description="Pro residues" evidence="1">
    <location>
        <begin position="150"/>
        <end position="159"/>
    </location>
</feature>
<name>G0NRG6_CAEBE</name>
<feature type="compositionally biased region" description="Basic and acidic residues" evidence="1">
    <location>
        <begin position="390"/>
        <end position="403"/>
    </location>
</feature>
<feature type="region of interest" description="Disordered" evidence="1">
    <location>
        <begin position="463"/>
        <end position="495"/>
    </location>
</feature>
<feature type="compositionally biased region" description="Low complexity" evidence="1">
    <location>
        <begin position="160"/>
        <end position="174"/>
    </location>
</feature>
<dbReference type="InterPro" id="IPR051412">
    <property type="entry name" value="Formin_Homology_Diaphanous_sf"/>
</dbReference>
<feature type="compositionally biased region" description="Polar residues" evidence="1">
    <location>
        <begin position="619"/>
        <end position="634"/>
    </location>
</feature>
<feature type="region of interest" description="Disordered" evidence="1">
    <location>
        <begin position="694"/>
        <end position="742"/>
    </location>
</feature>
<evidence type="ECO:0008006" key="4">
    <source>
        <dbReference type="Google" id="ProtNLM"/>
    </source>
</evidence>
<feature type="region of interest" description="Disordered" evidence="1">
    <location>
        <begin position="563"/>
        <end position="582"/>
    </location>
</feature>
<dbReference type="OMA" id="PRMVEYK"/>
<feature type="region of interest" description="Disordered" evidence="1">
    <location>
        <begin position="390"/>
        <end position="450"/>
    </location>
</feature>
<feature type="compositionally biased region" description="Basic and acidic residues" evidence="1">
    <location>
        <begin position="359"/>
        <end position="369"/>
    </location>
</feature>
<organism evidence="3">
    <name type="scientific">Caenorhabditis brenneri</name>
    <name type="common">Nematode worm</name>
    <dbReference type="NCBI Taxonomy" id="135651"/>
    <lineage>
        <taxon>Eukaryota</taxon>
        <taxon>Metazoa</taxon>
        <taxon>Ecdysozoa</taxon>
        <taxon>Nematoda</taxon>
        <taxon>Chromadorea</taxon>
        <taxon>Rhabditida</taxon>
        <taxon>Rhabditina</taxon>
        <taxon>Rhabditomorpha</taxon>
        <taxon>Rhabditoidea</taxon>
        <taxon>Rhabditidae</taxon>
        <taxon>Peloderinae</taxon>
        <taxon>Caenorhabditis</taxon>
    </lineage>
</organism>
<evidence type="ECO:0000313" key="3">
    <source>
        <dbReference type="Proteomes" id="UP000008068"/>
    </source>
</evidence>
<proteinExistence type="predicted"/>
<dbReference type="GO" id="GO:0005884">
    <property type="term" value="C:actin filament"/>
    <property type="evidence" value="ECO:0007669"/>
    <property type="project" value="TreeGrafter"/>
</dbReference>
<evidence type="ECO:0000256" key="1">
    <source>
        <dbReference type="SAM" id="MobiDB-lite"/>
    </source>
</evidence>
<feature type="compositionally biased region" description="Pro residues" evidence="1">
    <location>
        <begin position="466"/>
        <end position="475"/>
    </location>
</feature>
<dbReference type="InParanoid" id="G0NRG6"/>
<feature type="region of interest" description="Disordered" evidence="1">
    <location>
        <begin position="1"/>
        <end position="57"/>
    </location>
</feature>
<dbReference type="STRING" id="135651.G0NRG6"/>
<sequence length="911" mass="98561">MKQKGEKRLFGLFKKKTTPAPAAPPLQEPAEEDVNRSAAAAKPIEVEETTSVTDSVISSVLPEDSVMPPRKGSIAQTSVIHYSPPGTVRASFPPSATSSVVSDGSDDSGTVVITRKSNIVLDDEESVISTPVSQYDESPIVHKNRTKRAAPPPPPPSAPTSPVSSYPSPSSYVPSPAPIRNQQHFRQESTNSINSNVTPPPPPPHKKADDEMDYEAMLKTLQSKFEQWHQVRLENEGSIKEEKLKAEVLKEHEKLKLLLEKRITSDAPTNGQSSSSNNNNYYKRVSNNNNVKQKTPLKIPQYGNFYAQPPKSPSPPVRTGAVPGGTVYQKTVVKEKPYAPPSSSSTSSVIPNGNPVSPKTDENRNEVIPKKKISATVAQNTEAVDRLRREVAEQQQREKEVKQYRNPKTLEVQVKSPEPTRKQKPSPPPQSPTKSPSGPRMVEYKPMKSPGLQAEDIYEEISDVAPPIPNTPPPKLSEYRKELQSPRMPSVPTNGYVRLQMNGASKKQAPIAPGVIPNIQKIAQAPYTGPEFASSPKLLRKTPEPVKSTKVYSSVPVKEEKKVYEKPQIHPQMVNGNGQASKEYSQVPGMITATSSSTSSTSNYQKHRVNPPMTRGASVDQNGYGYSTKVTIGNNVPAPKTIPVEESVPTKSSDYRKIQGPSMIRTPSEDQTNYGYASKTTINIVTSPYAIRKAPPASPSNYRKSQVSPMTRALSTDVTPQSMPSPSSYRKISAPVTTTPPPVVPMRTLSTEVSQSPAVNRRSQGSSGILTATSSKTTITSATSPPYPKGSMAPTVVSVKQNIPTAPAPPRKTASEGSFDISDVLKGPKLRKVGMPVERSGISLGKVVDVEPSVSRPTSTPPPPPPPPPPGTISSPVLQQLAPKNPDLRDSLMSEIREAGRLRAARAAQSA</sequence>